<dbReference type="GO" id="GO:0004476">
    <property type="term" value="F:mannose-6-phosphate isomerase activity"/>
    <property type="evidence" value="ECO:0007669"/>
    <property type="project" value="UniProtKB-EC"/>
</dbReference>
<protein>
    <submittedName>
        <fullName evidence="1">Mannose-6-phosphate isomerase type II</fullName>
        <ecNumber evidence="1">5.3.1.8</ecNumber>
    </submittedName>
</protein>
<dbReference type="STRING" id="1582439.NPIRD3C_0774"/>
<gene>
    <name evidence="1" type="ORF">NPIRD3C_0774</name>
</gene>
<evidence type="ECO:0000313" key="1">
    <source>
        <dbReference type="EMBL" id="AJM91986.1"/>
    </source>
</evidence>
<sequence length="64" mass="7447">MVVLSGEGYAILEEKQNIQTGDEIVIPKKAVHRLEAIIDMKILEISFRVFDELDIKRLEDDYVR</sequence>
<dbReference type="GeneID" id="41599941"/>
<reference evidence="1 2" key="2">
    <citation type="journal article" date="2016" name="ISME J.">
        <title>Physiological and genomic characterization of two novel marine thaumarchaeal strains indicates niche differentiation.</title>
        <authorList>
            <person name="Bayer B."/>
            <person name="Vojvoda J."/>
            <person name="Offre P."/>
            <person name="Alves R.J."/>
            <person name="Elisabeth N.H."/>
            <person name="Garcia J.A."/>
            <person name="Volland J.M."/>
            <person name="Srivastava A."/>
            <person name="Schleper C."/>
            <person name="Herndl G.J."/>
        </authorList>
    </citation>
    <scope>NUCLEOTIDE SEQUENCE [LARGE SCALE GENOMIC DNA]</scope>
    <source>
        <strain evidence="1 2">D3C</strain>
    </source>
</reference>
<name>A0A0C5BUS0_9ARCH</name>
<dbReference type="EMBL" id="CP010868">
    <property type="protein sequence ID" value="AJM91986.1"/>
    <property type="molecule type" value="Genomic_DNA"/>
</dbReference>
<evidence type="ECO:0000313" key="2">
    <source>
        <dbReference type="Proteomes" id="UP000032027"/>
    </source>
</evidence>
<dbReference type="InterPro" id="IPR011051">
    <property type="entry name" value="RmlC_Cupin_sf"/>
</dbReference>
<keyword evidence="1" id="KW-0413">Isomerase</keyword>
<organism evidence="1 2">
    <name type="scientific">Nitrosopumilus piranensis</name>
    <dbReference type="NCBI Taxonomy" id="1582439"/>
    <lineage>
        <taxon>Archaea</taxon>
        <taxon>Nitrososphaerota</taxon>
        <taxon>Nitrososphaeria</taxon>
        <taxon>Nitrosopumilales</taxon>
        <taxon>Nitrosopumilaceae</taxon>
        <taxon>Nitrosopumilus</taxon>
    </lineage>
</organism>
<dbReference type="RefSeq" id="WP_148702911.1">
    <property type="nucleotide sequence ID" value="NZ_CP010868.1"/>
</dbReference>
<dbReference type="OrthoDB" id="5825at2157"/>
<dbReference type="PATRIC" id="fig|1582439.9.peg.796"/>
<accession>A0A0C5BUS0</accession>
<dbReference type="SUPFAM" id="SSF51182">
    <property type="entry name" value="RmlC-like cupins"/>
    <property type="match status" value="1"/>
</dbReference>
<dbReference type="AlphaFoldDB" id="A0A0C5BUS0"/>
<dbReference type="EC" id="5.3.1.8" evidence="1"/>
<proteinExistence type="predicted"/>
<dbReference type="KEGG" id="nid:NPIRD3C_0774"/>
<dbReference type="InterPro" id="IPR014710">
    <property type="entry name" value="RmlC-like_jellyroll"/>
</dbReference>
<reference evidence="2" key="1">
    <citation type="submission" date="2015-02" db="EMBL/GenBank/DDBJ databases">
        <title>Characterization of two novel Thaumarchaeota isolated from the Northern Adriatic Sea.</title>
        <authorList>
            <person name="Bayer B."/>
            <person name="Vojvoda J."/>
            <person name="Offre P."/>
            <person name="Srivastava A."/>
            <person name="Elisabeth N."/>
            <person name="Garcia J.A.L."/>
            <person name="Schleper C."/>
            <person name="Herndl G.J."/>
        </authorList>
    </citation>
    <scope>NUCLEOTIDE SEQUENCE [LARGE SCALE GENOMIC DNA]</scope>
    <source>
        <strain evidence="2">D3C</strain>
    </source>
</reference>
<dbReference type="Gene3D" id="2.60.120.10">
    <property type="entry name" value="Jelly Rolls"/>
    <property type="match status" value="1"/>
</dbReference>
<dbReference type="HOGENOM" id="CLU_2856922_0_0_2"/>
<reference evidence="1 2" key="3">
    <citation type="journal article" date="2019" name="Int. J. Syst. Evol. Microbiol.">
        <title>Nitrosopumilus adriaticus sp. nov. and Nitrosopumilus piranensis sp. nov., two ammonia-oxidizing archaea from the Adriatic Sea and members of the class Nitrososphaeria.</title>
        <authorList>
            <person name="Bayer B."/>
            <person name="Vojvoda J."/>
            <person name="Reinthaler T."/>
            <person name="Reyes C."/>
            <person name="Pinto M."/>
            <person name="Herndl G.J."/>
        </authorList>
    </citation>
    <scope>NUCLEOTIDE SEQUENCE [LARGE SCALE GENOMIC DNA]</scope>
    <source>
        <strain evidence="1 2">D3C</strain>
    </source>
</reference>
<keyword evidence="2" id="KW-1185">Reference proteome</keyword>
<dbReference type="Proteomes" id="UP000032027">
    <property type="component" value="Chromosome"/>
</dbReference>